<evidence type="ECO:0000313" key="2">
    <source>
        <dbReference type="Proteomes" id="UP000053237"/>
    </source>
</evidence>
<name>A0A024GL03_9STRA</name>
<protein>
    <submittedName>
        <fullName evidence="1">Uncharacterized protein</fullName>
    </submittedName>
</protein>
<comment type="caution">
    <text evidence="1">The sequence shown here is derived from an EMBL/GenBank/DDBJ whole genome shotgun (WGS) entry which is preliminary data.</text>
</comment>
<dbReference type="AlphaFoldDB" id="A0A024GL03"/>
<dbReference type="InParanoid" id="A0A024GL03"/>
<dbReference type="EMBL" id="CAIX01000148">
    <property type="protein sequence ID" value="CCI47016.1"/>
    <property type="molecule type" value="Genomic_DNA"/>
</dbReference>
<proteinExistence type="predicted"/>
<evidence type="ECO:0000313" key="1">
    <source>
        <dbReference type="EMBL" id="CCI47016.1"/>
    </source>
</evidence>
<dbReference type="Proteomes" id="UP000053237">
    <property type="component" value="Unassembled WGS sequence"/>
</dbReference>
<sequence>MRQLPSMIDLAMATMSLSGIDTEMDTDSESELEAPPCSMRRHWLRPKSASPHLFVPKRKVLQRTAPIFIPGKEIVHDQSAYLRESIQDSPKHPWSQWEHLDRYKNPSESSHDSSSSYQNMAFFPESEFAHQSIATKQYAEEVADSRSNLKESDSFETFTDIFQLDL</sequence>
<accession>A0A024GL03</accession>
<reference evidence="1 2" key="1">
    <citation type="submission" date="2012-05" db="EMBL/GenBank/DDBJ databases">
        <title>Recombination and specialization in a pathogen metapopulation.</title>
        <authorList>
            <person name="Gardiner A."/>
            <person name="Kemen E."/>
            <person name="Schultz-Larsen T."/>
            <person name="MacLean D."/>
            <person name="Van Oosterhout C."/>
            <person name="Jones J.D.G."/>
        </authorList>
    </citation>
    <scope>NUCLEOTIDE SEQUENCE [LARGE SCALE GENOMIC DNA]</scope>
    <source>
        <strain evidence="1 2">Ac Nc2</strain>
    </source>
</reference>
<keyword evidence="2" id="KW-1185">Reference proteome</keyword>
<organism evidence="1 2">
    <name type="scientific">Albugo candida</name>
    <dbReference type="NCBI Taxonomy" id="65357"/>
    <lineage>
        <taxon>Eukaryota</taxon>
        <taxon>Sar</taxon>
        <taxon>Stramenopiles</taxon>
        <taxon>Oomycota</taxon>
        <taxon>Peronosporomycetes</taxon>
        <taxon>Albuginales</taxon>
        <taxon>Albuginaceae</taxon>
        <taxon>Albugo</taxon>
    </lineage>
</organism>
<gene>
    <name evidence="1" type="ORF">BN9_079720</name>
</gene>